<reference evidence="2 3" key="1">
    <citation type="journal article" date="2023" name="Hortic Res">
        <title>Pangenome of water caltrop reveals structural variations and asymmetric subgenome divergence after allopolyploidization.</title>
        <authorList>
            <person name="Zhang X."/>
            <person name="Chen Y."/>
            <person name="Wang L."/>
            <person name="Yuan Y."/>
            <person name="Fang M."/>
            <person name="Shi L."/>
            <person name="Lu R."/>
            <person name="Comes H.P."/>
            <person name="Ma Y."/>
            <person name="Chen Y."/>
            <person name="Huang G."/>
            <person name="Zhou Y."/>
            <person name="Zheng Z."/>
            <person name="Qiu Y."/>
        </authorList>
    </citation>
    <scope>NUCLEOTIDE SEQUENCE [LARGE SCALE GENOMIC DNA]</scope>
    <source>
        <tissue evidence="2">Roots</tissue>
    </source>
</reference>
<keyword evidence="3" id="KW-1185">Reference proteome</keyword>
<accession>A0AAN7JTW7</accession>
<dbReference type="AlphaFoldDB" id="A0AAN7JTW7"/>
<keyword evidence="1" id="KW-0812">Transmembrane</keyword>
<sequence length="116" mass="13237">MVTPSSSPSLTVALSASPFCSAFHQEVDSGNQMIFAFCSMDHRFSHLLGMLSSRYFVLLILLCSCLGHWLSVVNLLWIKNTLSWLTKQKENISFLKMKKTQNWDYKTNLFLVLAVE</sequence>
<keyword evidence="1" id="KW-0472">Membrane</keyword>
<feature type="transmembrane region" description="Helical" evidence="1">
    <location>
        <begin position="55"/>
        <end position="78"/>
    </location>
</feature>
<dbReference type="EMBL" id="JAXIOK010000015">
    <property type="protein sequence ID" value="KAK4754044.1"/>
    <property type="molecule type" value="Genomic_DNA"/>
</dbReference>
<evidence type="ECO:0000256" key="1">
    <source>
        <dbReference type="SAM" id="Phobius"/>
    </source>
</evidence>
<protein>
    <submittedName>
        <fullName evidence="2">Uncharacterized protein</fullName>
    </submittedName>
</protein>
<name>A0AAN7JTW7_9MYRT</name>
<dbReference type="Proteomes" id="UP001345219">
    <property type="component" value="Chromosome 2"/>
</dbReference>
<proteinExistence type="predicted"/>
<evidence type="ECO:0000313" key="3">
    <source>
        <dbReference type="Proteomes" id="UP001345219"/>
    </source>
</evidence>
<organism evidence="2 3">
    <name type="scientific">Trapa incisa</name>
    <dbReference type="NCBI Taxonomy" id="236973"/>
    <lineage>
        <taxon>Eukaryota</taxon>
        <taxon>Viridiplantae</taxon>
        <taxon>Streptophyta</taxon>
        <taxon>Embryophyta</taxon>
        <taxon>Tracheophyta</taxon>
        <taxon>Spermatophyta</taxon>
        <taxon>Magnoliopsida</taxon>
        <taxon>eudicotyledons</taxon>
        <taxon>Gunneridae</taxon>
        <taxon>Pentapetalae</taxon>
        <taxon>rosids</taxon>
        <taxon>malvids</taxon>
        <taxon>Myrtales</taxon>
        <taxon>Lythraceae</taxon>
        <taxon>Trapa</taxon>
    </lineage>
</organism>
<gene>
    <name evidence="2" type="ORF">SAY87_002148</name>
</gene>
<comment type="caution">
    <text evidence="2">The sequence shown here is derived from an EMBL/GenBank/DDBJ whole genome shotgun (WGS) entry which is preliminary data.</text>
</comment>
<evidence type="ECO:0000313" key="2">
    <source>
        <dbReference type="EMBL" id="KAK4754044.1"/>
    </source>
</evidence>
<keyword evidence="1" id="KW-1133">Transmembrane helix</keyword>